<dbReference type="InterPro" id="IPR013431">
    <property type="entry name" value="Delta_60_rpt"/>
</dbReference>
<dbReference type="InterPro" id="IPR011044">
    <property type="entry name" value="Quino_amine_DH_bsu"/>
</dbReference>
<dbReference type="AlphaFoldDB" id="A0A3N1GRK5"/>
<protein>
    <submittedName>
        <fullName evidence="2">Beta-propeller uncharacterized protein DUF5122</fullName>
    </submittedName>
</protein>
<evidence type="ECO:0000313" key="2">
    <source>
        <dbReference type="EMBL" id="ROP32883.1"/>
    </source>
</evidence>
<dbReference type="Proteomes" id="UP000271683">
    <property type="component" value="Unassembled WGS sequence"/>
</dbReference>
<gene>
    <name evidence="2" type="ORF">EDD30_5836</name>
</gene>
<dbReference type="Pfam" id="PF17164">
    <property type="entry name" value="DUF5122"/>
    <property type="match status" value="3"/>
</dbReference>
<comment type="caution">
    <text evidence="2">The sequence shown here is derived from an EMBL/GenBank/DDBJ whole genome shotgun (WGS) entry which is preliminary data.</text>
</comment>
<proteinExistence type="predicted"/>
<name>A0A3N1GRK5_9ACTN</name>
<accession>A0A3N1GRK5</accession>
<sequence>MSLKRRLRPRPLTRILVPAVVTSLTVAMTAIPANAVNVPPSEAASIVAASPADNTPHAQNGSMRAFAQIGNTVYAGGSFTGVKAAGATSWSPLSNLIAYDVTTGAIKTGFTPELDGAVQTLAVSPEGKLIVGGSFGTVNGVARKNLVALDPATGATVASWVGRSDGGVVRRAIVQGNHLYIGGAFHWVNGTQHSLLARLNATTGAIDPTFQIDAGGARPYPNSTELVWGLAVAPDGETVVAVGNFTSVNGASRNQVVMIDTSGTPAVADWSTDRYVAACYSGTFPFYARDVDFSDDSKYFVIIADGGRSNDAYCDATARWETADRGTNVKATWVDFTGTDSVTSLEVADGVVYVGGHFRWQNNANGNDTQGPGGVSRYGIAALDQQNGVPLNWNPTRSPGSQLPSGGTNWGPIMWEIWKGPNGLFVGQDSDGLGNEYHGRLGYFPESGGRNIPVQDAPQADAGFLYLGAGNGQLTKVAYGPGGLGTPAVVSQPQFTNGRAAFALHNKLYWAKTDFSMPTGAVLNVSMLTNGTIGAPWVGSGYNSWFQATAMTGAFYLQGRMYYTSASSNNLFYRYLTPDGSVIGCTSFAVATTGIDWRTVRGMTWVAGKLVYGSTDGRLRTVAFDPAATTAVNGSTATVVANGNTAANWNSSTLFFATS</sequence>
<reference evidence="2 3" key="1">
    <citation type="submission" date="2018-11" db="EMBL/GenBank/DDBJ databases">
        <title>Sequencing the genomes of 1000 actinobacteria strains.</title>
        <authorList>
            <person name="Klenk H.-P."/>
        </authorList>
    </citation>
    <scope>NUCLEOTIDE SEQUENCE [LARGE SCALE GENOMIC DNA]</scope>
    <source>
        <strain evidence="2 3">DSM 43634</strain>
    </source>
</reference>
<feature type="chain" id="PRO_5018068963" evidence="1">
    <location>
        <begin position="36"/>
        <end position="659"/>
    </location>
</feature>
<keyword evidence="1" id="KW-0732">Signal</keyword>
<dbReference type="EMBL" id="RJKL01000001">
    <property type="protein sequence ID" value="ROP32883.1"/>
    <property type="molecule type" value="Genomic_DNA"/>
</dbReference>
<organism evidence="2 3">
    <name type="scientific">Couchioplanes caeruleus</name>
    <dbReference type="NCBI Taxonomy" id="56438"/>
    <lineage>
        <taxon>Bacteria</taxon>
        <taxon>Bacillati</taxon>
        <taxon>Actinomycetota</taxon>
        <taxon>Actinomycetes</taxon>
        <taxon>Micromonosporales</taxon>
        <taxon>Micromonosporaceae</taxon>
        <taxon>Couchioplanes</taxon>
    </lineage>
</organism>
<evidence type="ECO:0000313" key="3">
    <source>
        <dbReference type="Proteomes" id="UP000271683"/>
    </source>
</evidence>
<dbReference type="SUPFAM" id="SSF50969">
    <property type="entry name" value="YVTN repeat-like/Quinoprotein amine dehydrogenase"/>
    <property type="match status" value="1"/>
</dbReference>
<dbReference type="Gene3D" id="2.80.10.50">
    <property type="match status" value="1"/>
</dbReference>
<evidence type="ECO:0000256" key="1">
    <source>
        <dbReference type="SAM" id="SignalP"/>
    </source>
</evidence>
<feature type="signal peptide" evidence="1">
    <location>
        <begin position="1"/>
        <end position="35"/>
    </location>
</feature>